<dbReference type="PANTHER" id="PTHR10517:SF28">
    <property type="entry name" value="COILIN"/>
    <property type="match status" value="1"/>
</dbReference>
<dbReference type="AlphaFoldDB" id="A0AAD9QN31"/>
<reference evidence="6" key="1">
    <citation type="journal article" date="2023" name="G3 (Bethesda)">
        <title>Whole genome assembly and annotation of the endangered Caribbean coral Acropora cervicornis.</title>
        <authorList>
            <person name="Selwyn J.D."/>
            <person name="Vollmer S.V."/>
        </authorList>
    </citation>
    <scope>NUCLEOTIDE SEQUENCE</scope>
    <source>
        <strain evidence="6">K2</strain>
    </source>
</reference>
<accession>A0AAD9QN31</accession>
<evidence type="ECO:0000256" key="3">
    <source>
        <dbReference type="ARBA" id="ARBA00023157"/>
    </source>
</evidence>
<keyword evidence="4" id="KW-0812">Transmembrane</keyword>
<reference evidence="6" key="2">
    <citation type="journal article" date="2023" name="Science">
        <title>Genomic signatures of disease resistance in endangered staghorn corals.</title>
        <authorList>
            <person name="Vollmer S.V."/>
            <person name="Selwyn J.D."/>
            <person name="Despard B.A."/>
            <person name="Roesel C.L."/>
        </authorList>
    </citation>
    <scope>NUCLEOTIDE SEQUENCE</scope>
    <source>
        <strain evidence="6">K2</strain>
    </source>
</reference>
<proteinExistence type="inferred from homology"/>
<comment type="caution">
    <text evidence="6">The sequence shown here is derived from an EMBL/GenBank/DDBJ whole genome shotgun (WGS) entry which is preliminary data.</text>
</comment>
<dbReference type="InterPro" id="IPR018143">
    <property type="entry name" value="Folate_rcpt-like"/>
</dbReference>
<keyword evidence="7" id="KW-1185">Reference proteome</keyword>
<feature type="domain" description="Folate receptor-like" evidence="5">
    <location>
        <begin position="42"/>
        <end position="151"/>
    </location>
</feature>
<keyword evidence="4" id="KW-0472">Membrane</keyword>
<dbReference type="Proteomes" id="UP001249851">
    <property type="component" value="Unassembled WGS sequence"/>
</dbReference>
<dbReference type="GO" id="GO:0009897">
    <property type="term" value="C:external side of plasma membrane"/>
    <property type="evidence" value="ECO:0007669"/>
    <property type="project" value="TreeGrafter"/>
</dbReference>
<evidence type="ECO:0000256" key="4">
    <source>
        <dbReference type="SAM" id="Phobius"/>
    </source>
</evidence>
<comment type="similarity">
    <text evidence="1">Belongs to the folate receptor family.</text>
</comment>
<organism evidence="6 7">
    <name type="scientific">Acropora cervicornis</name>
    <name type="common">Staghorn coral</name>
    <dbReference type="NCBI Taxonomy" id="6130"/>
    <lineage>
        <taxon>Eukaryota</taxon>
        <taxon>Metazoa</taxon>
        <taxon>Cnidaria</taxon>
        <taxon>Anthozoa</taxon>
        <taxon>Hexacorallia</taxon>
        <taxon>Scleractinia</taxon>
        <taxon>Astrocoeniina</taxon>
        <taxon>Acroporidae</taxon>
        <taxon>Acropora</taxon>
    </lineage>
</organism>
<dbReference type="GO" id="GO:0038023">
    <property type="term" value="F:signaling receptor activity"/>
    <property type="evidence" value="ECO:0007669"/>
    <property type="project" value="TreeGrafter"/>
</dbReference>
<keyword evidence="4" id="KW-1133">Transmembrane helix</keyword>
<feature type="transmembrane region" description="Helical" evidence="4">
    <location>
        <begin position="180"/>
        <end position="200"/>
    </location>
</feature>
<dbReference type="Pfam" id="PF03024">
    <property type="entry name" value="Folate_rec"/>
    <property type="match status" value="1"/>
</dbReference>
<evidence type="ECO:0000313" key="7">
    <source>
        <dbReference type="Proteomes" id="UP001249851"/>
    </source>
</evidence>
<protein>
    <recommendedName>
        <fullName evidence="5">Folate receptor-like domain-containing protein</fullName>
    </recommendedName>
</protein>
<dbReference type="PANTHER" id="PTHR10517">
    <property type="entry name" value="FOLATE RECEPTOR"/>
    <property type="match status" value="1"/>
</dbReference>
<keyword evidence="3" id="KW-1015">Disulfide bond</keyword>
<evidence type="ECO:0000256" key="2">
    <source>
        <dbReference type="ARBA" id="ARBA00022729"/>
    </source>
</evidence>
<name>A0AAD9QN31_ACRCE</name>
<gene>
    <name evidence="6" type="ORF">P5673_012609</name>
</gene>
<keyword evidence="2" id="KW-0732">Signal</keyword>
<sequence>MAKLTSASVIYVLLHIGAISKNGGFVKSESTLEMTQMMDNYCPYFKNRPPSPQPDLKNCTWYRQNSCCLQTELDLIFPSVVPPLGANEKCLRYTNFLMCYVCTPDQNLYYKNERLTVCETFCDKWFAACGEAKLKGTVIKDLYHSGEEFCSARKFTVRSGNEGRCFSFDMEQEIRNLSPINLPLFYLVWLYGLFEFLLLWQSGF</sequence>
<evidence type="ECO:0000313" key="6">
    <source>
        <dbReference type="EMBL" id="KAK2564344.1"/>
    </source>
</evidence>
<dbReference type="EMBL" id="JARQWQ010000023">
    <property type="protein sequence ID" value="KAK2564344.1"/>
    <property type="molecule type" value="Genomic_DNA"/>
</dbReference>
<evidence type="ECO:0000259" key="5">
    <source>
        <dbReference type="Pfam" id="PF03024"/>
    </source>
</evidence>
<dbReference type="InterPro" id="IPR004269">
    <property type="entry name" value="Folate_rcpt"/>
</dbReference>
<evidence type="ECO:0000256" key="1">
    <source>
        <dbReference type="ARBA" id="ARBA00007932"/>
    </source>
</evidence>